<dbReference type="STRING" id="1703345.A3860_17885"/>
<dbReference type="AlphaFoldDB" id="A0A1V9G4F6"/>
<gene>
    <name evidence="2" type="ORF">A3860_17885</name>
</gene>
<protein>
    <recommendedName>
        <fullName evidence="4">DUF3945 domain-containing protein</fullName>
    </recommendedName>
</protein>
<proteinExistence type="predicted"/>
<accession>A0A1V9G4F6</accession>
<evidence type="ECO:0008006" key="4">
    <source>
        <dbReference type="Google" id="ProtNLM"/>
    </source>
</evidence>
<comment type="caution">
    <text evidence="2">The sequence shown here is derived from an EMBL/GenBank/DDBJ whole genome shotgun (WGS) entry which is preliminary data.</text>
</comment>
<organism evidence="2 3">
    <name type="scientific">Niastella vici</name>
    <dbReference type="NCBI Taxonomy" id="1703345"/>
    <lineage>
        <taxon>Bacteria</taxon>
        <taxon>Pseudomonadati</taxon>
        <taxon>Bacteroidota</taxon>
        <taxon>Chitinophagia</taxon>
        <taxon>Chitinophagales</taxon>
        <taxon>Chitinophagaceae</taxon>
        <taxon>Niastella</taxon>
    </lineage>
</organism>
<feature type="region of interest" description="Disordered" evidence="1">
    <location>
        <begin position="229"/>
        <end position="272"/>
    </location>
</feature>
<dbReference type="Proteomes" id="UP000192796">
    <property type="component" value="Unassembled WGS sequence"/>
</dbReference>
<evidence type="ECO:0000256" key="1">
    <source>
        <dbReference type="SAM" id="MobiDB-lite"/>
    </source>
</evidence>
<reference evidence="2 3" key="1">
    <citation type="submission" date="2016-03" db="EMBL/GenBank/DDBJ databases">
        <title>Niastella vici sp. nov., isolated from farmland soil.</title>
        <authorList>
            <person name="Chen L."/>
            <person name="Wang D."/>
            <person name="Yang S."/>
            <person name="Wang G."/>
        </authorList>
    </citation>
    <scope>NUCLEOTIDE SEQUENCE [LARGE SCALE GENOMIC DNA]</scope>
    <source>
        <strain evidence="2 3">DJ57</strain>
    </source>
</reference>
<keyword evidence="3" id="KW-1185">Reference proteome</keyword>
<evidence type="ECO:0000313" key="3">
    <source>
        <dbReference type="Proteomes" id="UP000192796"/>
    </source>
</evidence>
<evidence type="ECO:0000313" key="2">
    <source>
        <dbReference type="EMBL" id="OQP65535.1"/>
    </source>
</evidence>
<sequence length="272" mass="30912">MNQQNFDFLVDAMDRLGFSHPQIEQQLKTKMTLGSPEFEIPGMKFSFDKDVVVFAAKFQKSEEKGDREAIYFLNGVKADITMENGKSQKAEFTFFKQNTYNKNQMHKMMLGRPVYKTPRGEEARWAKVDFKNTNDEGFSRVRNYLDSTTGFNLERELDKLQIPWANAQDKANALTDLKNGEIISATYKVDGKRETQHIGVSPQIGGLTIYNDKGEVVKNTNTQSMEMMPEAGQSQNQSAGKKNDKLPEQTVQMMESMNEDKNQGKGKSKKAS</sequence>
<dbReference type="OrthoDB" id="635926at2"/>
<dbReference type="RefSeq" id="WP_081146434.1">
    <property type="nucleotide sequence ID" value="NZ_LVYD01000024.1"/>
</dbReference>
<name>A0A1V9G4F6_9BACT</name>
<dbReference type="EMBL" id="LVYD01000024">
    <property type="protein sequence ID" value="OQP65535.1"/>
    <property type="molecule type" value="Genomic_DNA"/>
</dbReference>